<organism evidence="9 10">
    <name type="scientific">Campylobacter majalis</name>
    <dbReference type="NCBI Taxonomy" id="2790656"/>
    <lineage>
        <taxon>Bacteria</taxon>
        <taxon>Pseudomonadati</taxon>
        <taxon>Campylobacterota</taxon>
        <taxon>Epsilonproteobacteria</taxon>
        <taxon>Campylobacterales</taxon>
        <taxon>Campylobacteraceae</taxon>
        <taxon>Campylobacter</taxon>
    </lineage>
</organism>
<evidence type="ECO:0000313" key="10">
    <source>
        <dbReference type="Proteomes" id="UP000789803"/>
    </source>
</evidence>
<dbReference type="SUPFAM" id="SSF53335">
    <property type="entry name" value="S-adenosyl-L-methionine-dependent methyltransferases"/>
    <property type="match status" value="1"/>
</dbReference>
<dbReference type="RefSeq" id="WP_229932072.1">
    <property type="nucleotide sequence ID" value="NZ_CAJHOF010000002.1"/>
</dbReference>
<dbReference type="Gene3D" id="3.40.50.150">
    <property type="entry name" value="Vaccinia Virus protein VP39"/>
    <property type="match status" value="1"/>
</dbReference>
<protein>
    <recommendedName>
        <fullName evidence="2">site-specific DNA-methyltransferase (adenine-specific)</fullName>
        <ecNumber evidence="2">2.1.1.72</ecNumber>
    </recommendedName>
</protein>
<evidence type="ECO:0000256" key="2">
    <source>
        <dbReference type="ARBA" id="ARBA00011900"/>
    </source>
</evidence>
<evidence type="ECO:0000259" key="7">
    <source>
        <dbReference type="Pfam" id="PF01555"/>
    </source>
</evidence>
<keyword evidence="3" id="KW-0489">Methyltransferase</keyword>
<dbReference type="Pfam" id="PF12564">
    <property type="entry name" value="TypeIII_RM_meth"/>
    <property type="match status" value="1"/>
</dbReference>
<feature type="domain" description="DNA methylase N-4/N-6" evidence="7">
    <location>
        <begin position="196"/>
        <end position="518"/>
    </location>
</feature>
<evidence type="ECO:0000256" key="6">
    <source>
        <dbReference type="ARBA" id="ARBA00047942"/>
    </source>
</evidence>
<evidence type="ECO:0000256" key="4">
    <source>
        <dbReference type="ARBA" id="ARBA00022679"/>
    </source>
</evidence>
<feature type="domain" description="Type III restriction/modification enzyme methylation subunit" evidence="8">
    <location>
        <begin position="39"/>
        <end position="94"/>
    </location>
</feature>
<dbReference type="PRINTS" id="PR00508">
    <property type="entry name" value="S21N4MTFRASE"/>
</dbReference>
<comment type="catalytic activity">
    <reaction evidence="6">
        <text>a 2'-deoxyadenosine in DNA + S-adenosyl-L-methionine = an N(6)-methyl-2'-deoxyadenosine in DNA + S-adenosyl-L-homocysteine + H(+)</text>
        <dbReference type="Rhea" id="RHEA:15197"/>
        <dbReference type="Rhea" id="RHEA-COMP:12418"/>
        <dbReference type="Rhea" id="RHEA-COMP:12419"/>
        <dbReference type="ChEBI" id="CHEBI:15378"/>
        <dbReference type="ChEBI" id="CHEBI:57856"/>
        <dbReference type="ChEBI" id="CHEBI:59789"/>
        <dbReference type="ChEBI" id="CHEBI:90615"/>
        <dbReference type="ChEBI" id="CHEBI:90616"/>
        <dbReference type="EC" id="2.1.1.72"/>
    </reaction>
</comment>
<dbReference type="EC" id="2.1.1.72" evidence="2"/>
<dbReference type="InterPro" id="IPR029063">
    <property type="entry name" value="SAM-dependent_MTases_sf"/>
</dbReference>
<dbReference type="PROSITE" id="PS00092">
    <property type="entry name" value="N6_MTASE"/>
    <property type="match status" value="1"/>
</dbReference>
<keyword evidence="5" id="KW-0949">S-adenosyl-L-methionine</keyword>
<accession>A0ABN7K5I1</accession>
<dbReference type="PIRSF" id="PIRSF015855">
    <property type="entry name" value="TypeIII_Mtase_mKpnI"/>
    <property type="match status" value="1"/>
</dbReference>
<proteinExistence type="inferred from homology"/>
<dbReference type="InterPro" id="IPR002295">
    <property type="entry name" value="N4/N6-MTase_EcoPI_Mod-like"/>
</dbReference>
<evidence type="ECO:0000256" key="5">
    <source>
        <dbReference type="ARBA" id="ARBA00022691"/>
    </source>
</evidence>
<comment type="caution">
    <text evidence="9">The sequence shown here is derived from an EMBL/GenBank/DDBJ whole genome shotgun (WGS) entry which is preliminary data.</text>
</comment>
<gene>
    <name evidence="9" type="ORF">LMG7974_00247</name>
</gene>
<name>A0ABN7K5I1_9BACT</name>
<dbReference type="InterPro" id="IPR022221">
    <property type="entry name" value="TypeIII_RM_meth"/>
</dbReference>
<reference evidence="9 10" key="1">
    <citation type="submission" date="2020-11" db="EMBL/GenBank/DDBJ databases">
        <authorList>
            <person name="Peeters C."/>
        </authorList>
    </citation>
    <scope>NUCLEOTIDE SEQUENCE [LARGE SCALE GENOMIC DNA]</scope>
    <source>
        <strain evidence="9 10">LMG 7974</strain>
    </source>
</reference>
<dbReference type="InterPro" id="IPR002052">
    <property type="entry name" value="DNA_methylase_N6_adenine_CS"/>
</dbReference>
<keyword evidence="4" id="KW-0808">Transferase</keyword>
<evidence type="ECO:0000259" key="8">
    <source>
        <dbReference type="Pfam" id="PF12564"/>
    </source>
</evidence>
<evidence type="ECO:0000256" key="3">
    <source>
        <dbReference type="ARBA" id="ARBA00022603"/>
    </source>
</evidence>
<evidence type="ECO:0000256" key="1">
    <source>
        <dbReference type="ARBA" id="ARBA00006594"/>
    </source>
</evidence>
<dbReference type="Pfam" id="PF01555">
    <property type="entry name" value="N6_N4_Mtase"/>
    <property type="match status" value="1"/>
</dbReference>
<comment type="similarity">
    <text evidence="1">Belongs to the N(4)/N(6)-methyltransferase family.</text>
</comment>
<keyword evidence="10" id="KW-1185">Reference proteome</keyword>
<dbReference type="Proteomes" id="UP000789803">
    <property type="component" value="Unassembled WGS sequence"/>
</dbReference>
<evidence type="ECO:0000313" key="9">
    <source>
        <dbReference type="EMBL" id="CAD7287340.1"/>
    </source>
</evidence>
<sequence>MNKNIFEIVEEVLKTNLKYISDDGKLLKAIVYSDVMTMDKELLCLLLSNEKIKERFFKDVNGTLIFDKQGFAWFIESKEFLPDSYTRYTNKIGLTNGGDFISKSNDAVLDFPYKDCVLEGGQDKEEQKRKEIFYNETIASDEISKMLAPKVFTNAKRYTKDGIEENIIFDENDNLIIKGNNLIALSSLLKRYEGKVKCIYIDPPYNTGADSFGYNDSFNQATWLLFMKNRLELAKRMLSDNGVILIQISFHQYPYLRILADEVFSQGKHLLDFNTLVRHPERSLAGDKEFNDVVEYTLVYSKNPGYKMPKMRIEKTDDDYQYDFVLSGEPKEILNLGGKSVSVYYPEQVDISRSTGHIGGLKSMSIRGSIREKNSSGRFYVAYLEPLIGKYPKGTIFTVPEMGDDGNPYRIFELPKGNNKNGFYYPGKPISSDVTLKPYPNFLDFVQQYNLVNDEGDVSFRNGKKPEEYISYYLDIFSSKDDLILDFQLGSGTTCAVAHKMNRRYIGIEQMNYIRDISSERLKNVIDGEQGGISESFNWQGGGSFVYCELLENANTLIEKIQAASEETISEIKNEIYADERIVPYITREELKKADEEFNSLELQEKKKALISLVDKNKLYVNYSDMDDESYDISESDKAFTKSFYAEV</sequence>
<dbReference type="InterPro" id="IPR002941">
    <property type="entry name" value="DNA_methylase_N4/N6"/>
</dbReference>
<dbReference type="InterPro" id="IPR001091">
    <property type="entry name" value="RM_Methyltransferase"/>
</dbReference>
<dbReference type="EMBL" id="CAJHOF010000002">
    <property type="protein sequence ID" value="CAD7287340.1"/>
    <property type="molecule type" value="Genomic_DNA"/>
</dbReference>